<proteinExistence type="predicted"/>
<accession>K9XMI2</accession>
<evidence type="ECO:0000313" key="4">
    <source>
        <dbReference type="Proteomes" id="UP000010473"/>
    </source>
</evidence>
<dbReference type="InterPro" id="IPR002938">
    <property type="entry name" value="FAD-bd"/>
</dbReference>
<dbReference type="InterPro" id="IPR050631">
    <property type="entry name" value="PheA/TfdB_FAD_monoxygenase"/>
</dbReference>
<keyword evidence="1" id="KW-0560">Oxidoreductase</keyword>
<dbReference type="HOGENOM" id="CLU_033626_0_0_3"/>
<dbReference type="GO" id="GO:0016491">
    <property type="term" value="F:oxidoreductase activity"/>
    <property type="evidence" value="ECO:0007669"/>
    <property type="project" value="UniProtKB-KW"/>
</dbReference>
<keyword evidence="4" id="KW-1185">Reference proteome</keyword>
<dbReference type="AlphaFoldDB" id="K9XMI2"/>
<dbReference type="InterPro" id="IPR036188">
    <property type="entry name" value="FAD/NAD-bd_sf"/>
</dbReference>
<dbReference type="Gene3D" id="3.50.50.60">
    <property type="entry name" value="FAD/NAD(P)-binding domain"/>
    <property type="match status" value="2"/>
</dbReference>
<evidence type="ECO:0000259" key="2">
    <source>
        <dbReference type="Pfam" id="PF01494"/>
    </source>
</evidence>
<dbReference type="EMBL" id="CP003653">
    <property type="protein sequence ID" value="AFZ33698.1"/>
    <property type="molecule type" value="Genomic_DNA"/>
</dbReference>
<evidence type="ECO:0000256" key="1">
    <source>
        <dbReference type="ARBA" id="ARBA00023002"/>
    </source>
</evidence>
<sequence length="399" mass="44888">MTQVVIVGAGPTGATLALLLVQHGIQVKLIEASRDFRRVFRGEALMPSGLDALKQMGLSELIAQIPHKALDGWEFILEERSLFRVDEPMEVDEQPCTLVSQPHLLEALIQKASNYQEFEFLPGKPVRDLIKQEGRVIGVTLGEEQILADLVIGCDGRNSVVRQKAGLSLEKLSNNIDILWFKLAAGSLLESENIFYSILKDRNGFGLFRSSENELQLGWGLHADDSINWKEIDWTQMLIANSPAWLAQHLQNYSHTITQPILLSVVVGRCPQWHQPGLLLLGDAVHPLSPIRAQGINMALRDVIVAANYLIPLLSKPVNHNESGLILPLIQAEREPEIIRIQQLQQQEIAQAEKLRGSALLRWLASRFAPVIRPWIRQSWLKRQQQLRQGVTQVHYLFG</sequence>
<evidence type="ECO:0000313" key="3">
    <source>
        <dbReference type="EMBL" id="AFZ33698.1"/>
    </source>
</evidence>
<dbReference type="GO" id="GO:0071949">
    <property type="term" value="F:FAD binding"/>
    <property type="evidence" value="ECO:0007669"/>
    <property type="project" value="InterPro"/>
</dbReference>
<dbReference type="KEGG" id="scs:Sta7437_0077"/>
<name>K9XMI2_STAC7</name>
<dbReference type="PANTHER" id="PTHR43476">
    <property type="entry name" value="3-(3-HYDROXY-PHENYL)PROPIONATE/3-HYDROXYCINNAMIC ACID HYDROXYLASE"/>
    <property type="match status" value="1"/>
</dbReference>
<reference evidence="4" key="1">
    <citation type="journal article" date="2013" name="Proc. Natl. Acad. Sci. U.S.A.">
        <title>Improving the coverage of the cyanobacterial phylum using diversity-driven genome sequencing.</title>
        <authorList>
            <person name="Shih P.M."/>
            <person name="Wu D."/>
            <person name="Latifi A."/>
            <person name="Axen S.D."/>
            <person name="Fewer D.P."/>
            <person name="Talla E."/>
            <person name="Calteau A."/>
            <person name="Cai F."/>
            <person name="Tandeau de Marsac N."/>
            <person name="Rippka R."/>
            <person name="Herdman M."/>
            <person name="Sivonen K."/>
            <person name="Coursin T."/>
            <person name="Laurent T."/>
            <person name="Goodwin L."/>
            <person name="Nolan M."/>
            <person name="Davenport K.W."/>
            <person name="Han C.S."/>
            <person name="Rubin E.M."/>
            <person name="Eisen J.A."/>
            <person name="Woyke T."/>
            <person name="Gugger M."/>
            <person name="Kerfeld C.A."/>
        </authorList>
    </citation>
    <scope>NUCLEOTIDE SEQUENCE [LARGE SCALE GENOMIC DNA]</scope>
    <source>
        <strain evidence="4">ATCC 29371 / PCC 7437</strain>
    </source>
</reference>
<dbReference type="PRINTS" id="PR00420">
    <property type="entry name" value="RNGMNOXGNASE"/>
</dbReference>
<dbReference type="eggNOG" id="COG0654">
    <property type="taxonomic scope" value="Bacteria"/>
</dbReference>
<dbReference type="Proteomes" id="UP000010473">
    <property type="component" value="Chromosome"/>
</dbReference>
<dbReference type="Pfam" id="PF01494">
    <property type="entry name" value="FAD_binding_3"/>
    <property type="match status" value="1"/>
</dbReference>
<dbReference type="RefSeq" id="WP_015191371.1">
    <property type="nucleotide sequence ID" value="NC_019748.1"/>
</dbReference>
<protein>
    <submittedName>
        <fullName evidence="3">FAD dependent oxidoreductase</fullName>
    </submittedName>
</protein>
<dbReference type="OrthoDB" id="9806565at2"/>
<feature type="domain" description="FAD-binding" evidence="2">
    <location>
        <begin position="2"/>
        <end position="313"/>
    </location>
</feature>
<dbReference type="PATRIC" id="fig|111780.3.peg.75"/>
<dbReference type="STRING" id="111780.Sta7437_0077"/>
<organism evidence="3 4">
    <name type="scientific">Stanieria cyanosphaera (strain ATCC 29371 / PCC 7437)</name>
    <dbReference type="NCBI Taxonomy" id="111780"/>
    <lineage>
        <taxon>Bacteria</taxon>
        <taxon>Bacillati</taxon>
        <taxon>Cyanobacteriota</taxon>
        <taxon>Cyanophyceae</taxon>
        <taxon>Pleurocapsales</taxon>
        <taxon>Dermocarpellaceae</taxon>
        <taxon>Stanieria</taxon>
    </lineage>
</organism>
<gene>
    <name evidence="3" type="ordered locus">Sta7437_0077</name>
</gene>
<dbReference type="SUPFAM" id="SSF51905">
    <property type="entry name" value="FAD/NAD(P)-binding domain"/>
    <property type="match status" value="1"/>
</dbReference>
<dbReference type="PANTHER" id="PTHR43476:SF5">
    <property type="entry name" value="FAD-DEPENDENT MONOOXYGENASE"/>
    <property type="match status" value="1"/>
</dbReference>